<dbReference type="PANTHER" id="PTHR45036:SF1">
    <property type="entry name" value="METHYLTRANSFERASE LIKE 7A"/>
    <property type="match status" value="1"/>
</dbReference>
<keyword evidence="2" id="KW-0614">Plasmid</keyword>
<proteinExistence type="predicted"/>
<dbReference type="InterPro" id="IPR052356">
    <property type="entry name" value="Thiol_S-MT"/>
</dbReference>
<dbReference type="CDD" id="cd02440">
    <property type="entry name" value="AdoMet_MTases"/>
    <property type="match status" value="1"/>
</dbReference>
<keyword evidence="2" id="KW-0808">Transferase</keyword>
<dbReference type="GO" id="GO:0008757">
    <property type="term" value="F:S-adenosylmethionine-dependent methyltransferase activity"/>
    <property type="evidence" value="ECO:0007669"/>
    <property type="project" value="InterPro"/>
</dbReference>
<dbReference type="RefSeq" id="WP_040136261.1">
    <property type="nucleotide sequence ID" value="NZ_CP007795.1"/>
</dbReference>
<name>A0A060DQL1_9PROT</name>
<gene>
    <name evidence="2" type="ORF">ABAZ39_24090</name>
</gene>
<feature type="domain" description="Methyltransferase type 11" evidence="1">
    <location>
        <begin position="45"/>
        <end position="141"/>
    </location>
</feature>
<organism evidence="2 3">
    <name type="scientific">Azospirillum argentinense</name>
    <dbReference type="NCBI Taxonomy" id="2970906"/>
    <lineage>
        <taxon>Bacteria</taxon>
        <taxon>Pseudomonadati</taxon>
        <taxon>Pseudomonadota</taxon>
        <taxon>Alphaproteobacteria</taxon>
        <taxon>Rhodospirillales</taxon>
        <taxon>Azospirillaceae</taxon>
        <taxon>Azospirillum</taxon>
    </lineage>
</organism>
<dbReference type="EMBL" id="CP007795">
    <property type="protein sequence ID" value="AIB14975.1"/>
    <property type="molecule type" value="Genomic_DNA"/>
</dbReference>
<dbReference type="Proteomes" id="UP000027186">
    <property type="component" value="Plasmid AbAZ39_p2"/>
</dbReference>
<dbReference type="InterPro" id="IPR029063">
    <property type="entry name" value="SAM-dependent_MTases_sf"/>
</dbReference>
<dbReference type="InterPro" id="IPR013216">
    <property type="entry name" value="Methyltransf_11"/>
</dbReference>
<dbReference type="KEGG" id="abq:ABAZ39_24090"/>
<reference evidence="2 3" key="1">
    <citation type="journal article" date="2014" name="Genome Announc.">
        <title>Complete Genome Sequence of the Model Rhizosphere Strain Azospirillum brasilense Az39, Successfully Applied in Agriculture.</title>
        <authorList>
            <person name="Rivera D."/>
            <person name="Revale S."/>
            <person name="Molina R."/>
            <person name="Gualpa J."/>
            <person name="Puente M."/>
            <person name="Maroniche G."/>
            <person name="Paris G."/>
            <person name="Baker D."/>
            <person name="Clavijo B."/>
            <person name="McLay K."/>
            <person name="Spaepen S."/>
            <person name="Perticari A."/>
            <person name="Vazquez M."/>
            <person name="Wisniewski-Dye F."/>
            <person name="Watkins C."/>
            <person name="Martinez-Abarca F."/>
            <person name="Vanderleyden J."/>
            <person name="Cassan F."/>
        </authorList>
    </citation>
    <scope>NUCLEOTIDE SEQUENCE [LARGE SCALE GENOMIC DNA]</scope>
    <source>
        <strain evidence="2 3">Az39</strain>
        <plasmid evidence="2">AbAZ39_p2</plasmid>
    </source>
</reference>
<evidence type="ECO:0000313" key="2">
    <source>
        <dbReference type="EMBL" id="AIB14975.1"/>
    </source>
</evidence>
<dbReference type="AlphaFoldDB" id="A0A060DQL1"/>
<dbReference type="Gene3D" id="3.40.50.150">
    <property type="entry name" value="Vaccinia Virus protein VP39"/>
    <property type="match status" value="1"/>
</dbReference>
<dbReference type="SUPFAM" id="SSF53335">
    <property type="entry name" value="S-adenosyl-L-methionine-dependent methyltransferases"/>
    <property type="match status" value="1"/>
</dbReference>
<evidence type="ECO:0000259" key="1">
    <source>
        <dbReference type="Pfam" id="PF08241"/>
    </source>
</evidence>
<keyword evidence="2" id="KW-0489">Methyltransferase</keyword>
<dbReference type="PANTHER" id="PTHR45036">
    <property type="entry name" value="METHYLTRANSFERASE LIKE 7B"/>
    <property type="match status" value="1"/>
</dbReference>
<dbReference type="GO" id="GO:0032259">
    <property type="term" value="P:methylation"/>
    <property type="evidence" value="ECO:0007669"/>
    <property type="project" value="UniProtKB-KW"/>
</dbReference>
<geneLocation type="plasmid" evidence="2 3">
    <name>AbAZ39_p2</name>
</geneLocation>
<sequence length="211" mass="23517">MDADSIRAAYRRYARFYDPVFGNLLASGRHAAVKWINRRGGLRVLEVGVGTGISLSDYRKDNRVVGIDLSSDMLRVAQDRVDRERLENVDGLLEMDAGTLAFADGSFDLVVAMYVMTVVPDPQGTMNELERVCRPGGDILIVNHFAADKPGVRRSVENWMAPFSKKLGWRPDFTLDTLMSGSRLKVEELQTVPPFGLFSLLHCRREAATPA</sequence>
<evidence type="ECO:0000313" key="3">
    <source>
        <dbReference type="Proteomes" id="UP000027186"/>
    </source>
</evidence>
<dbReference type="Pfam" id="PF08241">
    <property type="entry name" value="Methyltransf_11"/>
    <property type="match status" value="1"/>
</dbReference>
<protein>
    <submittedName>
        <fullName evidence="2">Phosphatidylethanolamine N-methyltransferase</fullName>
    </submittedName>
</protein>
<accession>A0A060DQL1</accession>